<evidence type="ECO:0000313" key="4">
    <source>
        <dbReference type="EMBL" id="MBC8430698.1"/>
    </source>
</evidence>
<evidence type="ECO:0000256" key="2">
    <source>
        <dbReference type="ARBA" id="ARBA00022898"/>
    </source>
</evidence>
<sequence>MLNGHGGNIYALAQRLECAPSDIIDMSSNVNPLDPLPGLVEFIINNISAITALPQVDAKSAVLAFAARYNINPEHVIAGNGTTQFIYAIPQVLETKRALILGPTYADYADACSMHNVRYDYMMAEEPFDFKLDVDAVIEQIKDHDTVFICNPNNPTGTLMLKADLERLCRFHPDTRFVIDESYLPFVYDSDQLSMLPCRLPNVLVLNSMSKIFRIPGLRIGFLIASGQNIGKFRPFQLPWNVNSVAQTAVDYLMKHRDETDAFIDKTLQFIKDQRKFMADIFKDADHIKLFPSKTSFLLAKLDEKITADMLCDHLAANRILIRNCSNFRGLSEHFIRISLKTTDINRMLADRIINFLHRI</sequence>
<gene>
    <name evidence="4" type="ORF">H8D96_02140</name>
</gene>
<protein>
    <submittedName>
        <fullName evidence="4">Pyridoxal phosphate-dependent class II aminotransferase</fullName>
    </submittedName>
</protein>
<dbReference type="Pfam" id="PF00155">
    <property type="entry name" value="Aminotran_1_2"/>
    <property type="match status" value="1"/>
</dbReference>
<evidence type="ECO:0000313" key="5">
    <source>
        <dbReference type="Proteomes" id="UP000605201"/>
    </source>
</evidence>
<dbReference type="GO" id="GO:0030170">
    <property type="term" value="F:pyridoxal phosphate binding"/>
    <property type="evidence" value="ECO:0007669"/>
    <property type="project" value="InterPro"/>
</dbReference>
<dbReference type="SUPFAM" id="SSF53383">
    <property type="entry name" value="PLP-dependent transferases"/>
    <property type="match status" value="1"/>
</dbReference>
<keyword evidence="2" id="KW-0663">Pyridoxal phosphate</keyword>
<dbReference type="PANTHER" id="PTHR42885:SF1">
    <property type="entry name" value="THREONINE-PHOSPHATE DECARBOXYLASE"/>
    <property type="match status" value="1"/>
</dbReference>
<dbReference type="InterPro" id="IPR015421">
    <property type="entry name" value="PyrdxlP-dep_Trfase_major"/>
</dbReference>
<proteinExistence type="predicted"/>
<name>A0A8J6NY59_9BACT</name>
<dbReference type="InterPro" id="IPR004839">
    <property type="entry name" value="Aminotransferase_I/II_large"/>
</dbReference>
<evidence type="ECO:0000259" key="3">
    <source>
        <dbReference type="Pfam" id="PF00155"/>
    </source>
</evidence>
<evidence type="ECO:0000256" key="1">
    <source>
        <dbReference type="ARBA" id="ARBA00001933"/>
    </source>
</evidence>
<dbReference type="EMBL" id="JACNIG010000072">
    <property type="protein sequence ID" value="MBC8430698.1"/>
    <property type="molecule type" value="Genomic_DNA"/>
</dbReference>
<dbReference type="PANTHER" id="PTHR42885">
    <property type="entry name" value="HISTIDINOL-PHOSPHATE AMINOTRANSFERASE-RELATED"/>
    <property type="match status" value="1"/>
</dbReference>
<reference evidence="4 5" key="1">
    <citation type="submission" date="2020-08" db="EMBL/GenBank/DDBJ databases">
        <title>Bridging the membrane lipid divide: bacteria of the FCB group superphylum have the potential to synthesize archaeal ether lipids.</title>
        <authorList>
            <person name="Villanueva L."/>
            <person name="Von Meijenfeldt F.A.B."/>
            <person name="Westbye A.B."/>
            <person name="Yadav S."/>
            <person name="Hopmans E.C."/>
            <person name="Dutilh B.E."/>
            <person name="Sinninghe Damste J.S."/>
        </authorList>
    </citation>
    <scope>NUCLEOTIDE SEQUENCE [LARGE SCALE GENOMIC DNA]</scope>
    <source>
        <strain evidence="4">NIOZ-UU17</strain>
    </source>
</reference>
<dbReference type="Gene3D" id="3.40.640.10">
    <property type="entry name" value="Type I PLP-dependent aspartate aminotransferase-like (Major domain)"/>
    <property type="match status" value="1"/>
</dbReference>
<dbReference type="GO" id="GO:0008483">
    <property type="term" value="F:transaminase activity"/>
    <property type="evidence" value="ECO:0007669"/>
    <property type="project" value="UniProtKB-KW"/>
</dbReference>
<dbReference type="InterPro" id="IPR015424">
    <property type="entry name" value="PyrdxlP-dep_Trfase"/>
</dbReference>
<accession>A0A8J6NY59</accession>
<keyword evidence="4" id="KW-0808">Transferase</keyword>
<dbReference type="Gene3D" id="3.90.1150.10">
    <property type="entry name" value="Aspartate Aminotransferase, domain 1"/>
    <property type="match status" value="1"/>
</dbReference>
<dbReference type="AlphaFoldDB" id="A0A8J6NY59"/>
<organism evidence="4 5">
    <name type="scientific">Candidatus Desulfatibia vada</name>
    <dbReference type="NCBI Taxonomy" id="2841696"/>
    <lineage>
        <taxon>Bacteria</taxon>
        <taxon>Pseudomonadati</taxon>
        <taxon>Thermodesulfobacteriota</taxon>
        <taxon>Desulfobacteria</taxon>
        <taxon>Desulfobacterales</taxon>
        <taxon>Desulfobacterales incertae sedis</taxon>
        <taxon>Candidatus Desulfatibia</taxon>
    </lineage>
</organism>
<comment type="caution">
    <text evidence="4">The sequence shown here is derived from an EMBL/GenBank/DDBJ whole genome shotgun (WGS) entry which is preliminary data.</text>
</comment>
<comment type="cofactor">
    <cofactor evidence="1">
        <name>pyridoxal 5'-phosphate</name>
        <dbReference type="ChEBI" id="CHEBI:597326"/>
    </cofactor>
</comment>
<dbReference type="CDD" id="cd00609">
    <property type="entry name" value="AAT_like"/>
    <property type="match status" value="1"/>
</dbReference>
<dbReference type="InterPro" id="IPR015422">
    <property type="entry name" value="PyrdxlP-dep_Trfase_small"/>
</dbReference>
<keyword evidence="4" id="KW-0032">Aminotransferase</keyword>
<feature type="domain" description="Aminotransferase class I/classII large" evidence="3">
    <location>
        <begin position="22"/>
        <end position="353"/>
    </location>
</feature>
<dbReference type="Proteomes" id="UP000605201">
    <property type="component" value="Unassembled WGS sequence"/>
</dbReference>